<feature type="region of interest" description="Disordered" evidence="1">
    <location>
        <begin position="34"/>
        <end position="56"/>
    </location>
</feature>
<evidence type="ECO:0000256" key="1">
    <source>
        <dbReference type="SAM" id="MobiDB-lite"/>
    </source>
</evidence>
<accession>A0AAW1JDT8</accession>
<evidence type="ECO:0000313" key="3">
    <source>
        <dbReference type="Proteomes" id="UP001458880"/>
    </source>
</evidence>
<dbReference type="Proteomes" id="UP001458880">
    <property type="component" value="Unassembled WGS sequence"/>
</dbReference>
<dbReference type="EMBL" id="JASPKY010000417">
    <property type="protein sequence ID" value="KAK9701270.1"/>
    <property type="molecule type" value="Genomic_DNA"/>
</dbReference>
<dbReference type="AlphaFoldDB" id="A0AAW1JDT8"/>
<proteinExistence type="predicted"/>
<organism evidence="2 3">
    <name type="scientific">Popillia japonica</name>
    <name type="common">Japanese beetle</name>
    <dbReference type="NCBI Taxonomy" id="7064"/>
    <lineage>
        <taxon>Eukaryota</taxon>
        <taxon>Metazoa</taxon>
        <taxon>Ecdysozoa</taxon>
        <taxon>Arthropoda</taxon>
        <taxon>Hexapoda</taxon>
        <taxon>Insecta</taxon>
        <taxon>Pterygota</taxon>
        <taxon>Neoptera</taxon>
        <taxon>Endopterygota</taxon>
        <taxon>Coleoptera</taxon>
        <taxon>Polyphaga</taxon>
        <taxon>Scarabaeiformia</taxon>
        <taxon>Scarabaeidae</taxon>
        <taxon>Rutelinae</taxon>
        <taxon>Popillia</taxon>
    </lineage>
</organism>
<comment type="caution">
    <text evidence="2">The sequence shown here is derived from an EMBL/GenBank/DDBJ whole genome shotgun (WGS) entry which is preliminary data.</text>
</comment>
<protein>
    <submittedName>
        <fullName evidence="2">Uncharacterized protein</fullName>
    </submittedName>
</protein>
<evidence type="ECO:0000313" key="2">
    <source>
        <dbReference type="EMBL" id="KAK9701270.1"/>
    </source>
</evidence>
<name>A0AAW1JDT8_POPJA</name>
<keyword evidence="3" id="KW-1185">Reference proteome</keyword>
<sequence>MNEKKQIARFHMKRPLTHEELLLVIESDEFSQLELDKNQETDVESDNEEEEENPDLLETEVFRLIGRHEQEIIEEHVDNEQEHLENVGDNLEEVEVPEIADVRCPCREGTRLEVGQGC</sequence>
<reference evidence="2 3" key="1">
    <citation type="journal article" date="2024" name="BMC Genomics">
        <title>De novo assembly and annotation of Popillia japonica's genome with initial clues to its potential as an invasive pest.</title>
        <authorList>
            <person name="Cucini C."/>
            <person name="Boschi S."/>
            <person name="Funari R."/>
            <person name="Cardaioli E."/>
            <person name="Iannotti N."/>
            <person name="Marturano G."/>
            <person name="Paoli F."/>
            <person name="Bruttini M."/>
            <person name="Carapelli A."/>
            <person name="Frati F."/>
            <person name="Nardi F."/>
        </authorList>
    </citation>
    <scope>NUCLEOTIDE SEQUENCE [LARGE SCALE GENOMIC DNA]</scope>
    <source>
        <strain evidence="2">DMR45628</strain>
    </source>
</reference>
<gene>
    <name evidence="2" type="ORF">QE152_g30704</name>
</gene>
<feature type="compositionally biased region" description="Acidic residues" evidence="1">
    <location>
        <begin position="41"/>
        <end position="56"/>
    </location>
</feature>